<dbReference type="InterPro" id="IPR007314">
    <property type="entry name" value="Cofac_haem-bd_dom"/>
</dbReference>
<name>F9S382_9VIBR</name>
<organism evidence="2 3">
    <name type="scientific">Vibrio ichthyoenteri ATCC 700023</name>
    <dbReference type="NCBI Taxonomy" id="870968"/>
    <lineage>
        <taxon>Bacteria</taxon>
        <taxon>Pseudomonadati</taxon>
        <taxon>Pseudomonadota</taxon>
        <taxon>Gammaproteobacteria</taxon>
        <taxon>Vibrionales</taxon>
        <taxon>Vibrionaceae</taxon>
        <taxon>Vibrio</taxon>
    </lineage>
</organism>
<evidence type="ECO:0000313" key="2">
    <source>
        <dbReference type="EMBL" id="EGU38106.1"/>
    </source>
</evidence>
<dbReference type="PIRSF" id="PIRSF020419">
    <property type="entry name" value="Fe_uptake_reg_CjrA_prd"/>
    <property type="match status" value="1"/>
</dbReference>
<dbReference type="InterPro" id="IPR016773">
    <property type="entry name" value="Fe3_uptake_reg_CjrA_prd"/>
</dbReference>
<dbReference type="Pfam" id="PF04187">
    <property type="entry name" value="Cofac_haem_bdg"/>
    <property type="match status" value="1"/>
</dbReference>
<evidence type="ECO:0000259" key="1">
    <source>
        <dbReference type="Pfam" id="PF04187"/>
    </source>
</evidence>
<dbReference type="Proteomes" id="UP000004605">
    <property type="component" value="Unassembled WGS sequence"/>
</dbReference>
<sequence length="298" mass="33466">MDSSTPPIVSYYDYQLADPQGKPIALNALPDELLNADVLLVGEWHTHSAIHRFQTDLLKQLISQQPRTVTVSMEQFSRDAQQTLNQYLAGEIGEQVLIQQAGAWPNYPSDYRPLVELAKQKQLAVIASNAPKSIVRCIGQQGLSYLDKLDSKQRTWLAEQIDTRDSPYKEKFIASTHHGNAHHGKTQQTQRQFSAQMAWDETMADSIVSYLTQHPQSQIMHIAGKFHVEQGQGAKASILRRDANLDVVVVSPVTELTNSGSDYQLLVLAPPVRYVQRDNLIQAYQALTQRNDAHQCLP</sequence>
<feature type="domain" description="Haem-binding uptake Tiki superfamily ChaN" evidence="1">
    <location>
        <begin position="31"/>
        <end position="235"/>
    </location>
</feature>
<gene>
    <name evidence="2" type="ORF">VII00023_19259</name>
</gene>
<dbReference type="CDD" id="cd14727">
    <property type="entry name" value="ChanN-like"/>
    <property type="match status" value="1"/>
</dbReference>
<dbReference type="Gene3D" id="3.40.50.11550">
    <property type="match status" value="1"/>
</dbReference>
<evidence type="ECO:0000313" key="3">
    <source>
        <dbReference type="Proteomes" id="UP000004605"/>
    </source>
</evidence>
<reference evidence="2 3" key="1">
    <citation type="journal article" date="2012" name="Int. J. Syst. Evol. Microbiol.">
        <title>Vibrio caribbeanicus sp. nov., isolated from the marine sponge Scleritoderma cyanea.</title>
        <authorList>
            <person name="Hoffmann M."/>
            <person name="Monday S.R."/>
            <person name="Allard M.W."/>
            <person name="Strain E.A."/>
            <person name="Whittaker P."/>
            <person name="Naum M."/>
            <person name="McCarthy P.J."/>
            <person name="Lopez J.V."/>
            <person name="Fischer M."/>
            <person name="Brown E.W."/>
        </authorList>
    </citation>
    <scope>NUCLEOTIDE SEQUENCE [LARGE SCALE GENOMIC DNA]</scope>
    <source>
        <strain evidence="2 3">ATCC 700023</strain>
    </source>
</reference>
<comment type="caution">
    <text evidence="2">The sequence shown here is derived from an EMBL/GenBank/DDBJ whole genome shotgun (WGS) entry which is preliminary data.</text>
</comment>
<protein>
    <submittedName>
        <fullName evidence="2">Uncharacterized iron-regulated protein</fullName>
    </submittedName>
</protein>
<dbReference type="SUPFAM" id="SSF159501">
    <property type="entry name" value="EreA/ChaN-like"/>
    <property type="match status" value="1"/>
</dbReference>
<accession>F9S382</accession>
<dbReference type="EMBL" id="AFWF01000175">
    <property type="protein sequence ID" value="EGU38106.1"/>
    <property type="molecule type" value="Genomic_DNA"/>
</dbReference>
<dbReference type="AlphaFoldDB" id="F9S382"/>
<proteinExistence type="predicted"/>
<keyword evidence="3" id="KW-1185">Reference proteome</keyword>